<dbReference type="EMBL" id="JAFBBP010000001">
    <property type="protein sequence ID" value="MBM7494589.1"/>
    <property type="molecule type" value="Genomic_DNA"/>
</dbReference>
<keyword evidence="4" id="KW-0378">Hydrolase</keyword>
<dbReference type="Gene3D" id="1.10.530.10">
    <property type="match status" value="1"/>
</dbReference>
<keyword evidence="3 6" id="KW-0732">Signal</keyword>
<dbReference type="RefSeq" id="WP_307813768.1">
    <property type="nucleotide sequence ID" value="NZ_JAFBBP010000001.1"/>
</dbReference>
<dbReference type="Pfam" id="PF13517">
    <property type="entry name" value="FG-GAP_3"/>
    <property type="match status" value="1"/>
</dbReference>
<feature type="signal peptide" evidence="6">
    <location>
        <begin position="1"/>
        <end position="38"/>
    </location>
</feature>
<evidence type="ECO:0000256" key="6">
    <source>
        <dbReference type="SAM" id="SignalP"/>
    </source>
</evidence>
<accession>A0ABS2M385</accession>
<dbReference type="SUPFAM" id="SSF53955">
    <property type="entry name" value="Lysozyme-like"/>
    <property type="match status" value="1"/>
</dbReference>
<dbReference type="Gene3D" id="2.130.10.130">
    <property type="entry name" value="Integrin alpha, N-terminal"/>
    <property type="match status" value="1"/>
</dbReference>
<keyword evidence="5" id="KW-0961">Cell wall biogenesis/degradation</keyword>
<dbReference type="Gene3D" id="2.40.128.340">
    <property type="match status" value="1"/>
</dbReference>
<feature type="chain" id="PRO_5047052861" description="N-acetylmuramoyl-L-alanine amidase" evidence="6">
    <location>
        <begin position="39"/>
        <end position="696"/>
    </location>
</feature>
<dbReference type="EC" id="3.5.1.28" evidence="2"/>
<dbReference type="InterPro" id="IPR002502">
    <property type="entry name" value="Amidase_domain"/>
</dbReference>
<name>A0ABS2M385_9ACTN</name>
<dbReference type="InterPro" id="IPR023346">
    <property type="entry name" value="Lysozyme-like_dom_sf"/>
</dbReference>
<keyword evidence="9" id="KW-1185">Reference proteome</keyword>
<dbReference type="Proteomes" id="UP000764837">
    <property type="component" value="Unassembled WGS sequence"/>
</dbReference>
<protein>
    <recommendedName>
        <fullName evidence="2">N-acetylmuramoyl-L-alanine amidase</fullName>
        <ecNumber evidence="2">3.5.1.28</ecNumber>
    </recommendedName>
</protein>
<evidence type="ECO:0000256" key="2">
    <source>
        <dbReference type="ARBA" id="ARBA00011901"/>
    </source>
</evidence>
<dbReference type="CDD" id="cd06583">
    <property type="entry name" value="PGRP"/>
    <property type="match status" value="1"/>
</dbReference>
<evidence type="ECO:0000256" key="4">
    <source>
        <dbReference type="ARBA" id="ARBA00022801"/>
    </source>
</evidence>
<evidence type="ECO:0000259" key="7">
    <source>
        <dbReference type="SMART" id="SM00644"/>
    </source>
</evidence>
<dbReference type="InterPro" id="IPR013517">
    <property type="entry name" value="FG-GAP"/>
</dbReference>
<comment type="caution">
    <text evidence="8">The sequence shown here is derived from an EMBL/GenBank/DDBJ whole genome shotgun (WGS) entry which is preliminary data.</text>
</comment>
<dbReference type="InterPro" id="IPR036505">
    <property type="entry name" value="Amidase/PGRP_sf"/>
</dbReference>
<sequence>MTDELETSMRLTRLSRYACAVLLAAALAGQVASAPATASQPAALGPLASAFDRAADEFDVPRDLLVAVAYGESRLEAHGGLPSQANGYGVMHLVSNPTQHSLERAATLTGEPVHRLRSVTSVNVRGGAAVLRELADGEGLTAGARDRLSAWYPAVARYSAAVNDATARLYADHVYDLLRAGIKAGPVQVAPQAVRPELGRYAGIAPAGAADPHLAAAAVPEYGPARWVPANGGNYQAGRSSRITTVVVHVTQGSYAGTVSWFQNPSSGVSAHYVVKSSNGEITQMVREGDTAYHARSANPYALGIEHEGFVDNPAWFTDAMYRSSAALTRYLCDKYGLPKNRTAIKGHNEMPGNDHTDPGPNWNWNYYLSLVDAGGSGGRYLAGSPTDFTGDGRDDVVTFTQGSLNDVYVSASTGSSFAGTSVKWNDFFGLTGETLLSGDFNGDGRDDVVAFTHGSLADVYVALSTGSSFGGATKWHDWFAPNAEVAAVGDVNGDGRDDVVAFTHDGAGDVYVALSTGSSFAGTALKWHEYFSIAGEYPALGDVDGDGRDDLITFTQGPASAADVIVALSSGSGFGAPQKWHDLFAVGAELPRVGDVNGDGRDDIVTFTCNADADVYAVVSTGTGFAGTTVKWNDFFCLAGEFPYLGDVNGDGRDDIIAFTKGSLNDVYVGLSTGTGFLGGAKWHDFFGLPNETTL</sequence>
<evidence type="ECO:0000256" key="1">
    <source>
        <dbReference type="ARBA" id="ARBA00001561"/>
    </source>
</evidence>
<evidence type="ECO:0000313" key="9">
    <source>
        <dbReference type="Proteomes" id="UP000764837"/>
    </source>
</evidence>
<dbReference type="SUPFAM" id="SSF55846">
    <property type="entry name" value="N-acetylmuramoyl-L-alanine amidase-like"/>
    <property type="match status" value="1"/>
</dbReference>
<dbReference type="PANTHER" id="PTHR30417">
    <property type="entry name" value="N-ACETYLMURAMOYL-L-ALANINE AMIDASE AMID"/>
    <property type="match status" value="1"/>
</dbReference>
<dbReference type="SUPFAM" id="SSF69318">
    <property type="entry name" value="Integrin alpha N-terminal domain"/>
    <property type="match status" value="1"/>
</dbReference>
<dbReference type="Pfam" id="PF01510">
    <property type="entry name" value="Amidase_2"/>
    <property type="match status" value="1"/>
</dbReference>
<reference evidence="8 9" key="1">
    <citation type="submission" date="2021-01" db="EMBL/GenBank/DDBJ databases">
        <title>Sequencing the genomes of 1000 actinobacteria strains.</title>
        <authorList>
            <person name="Klenk H.-P."/>
        </authorList>
    </citation>
    <scope>NUCLEOTIDE SEQUENCE [LARGE SCALE GENOMIC DNA]</scope>
    <source>
        <strain evidence="8 9">DSM 100204</strain>
    </source>
</reference>
<organism evidence="8 9">
    <name type="scientific">Micromonospora luteifusca</name>
    <dbReference type="NCBI Taxonomy" id="709860"/>
    <lineage>
        <taxon>Bacteria</taxon>
        <taxon>Bacillati</taxon>
        <taxon>Actinomycetota</taxon>
        <taxon>Actinomycetes</taxon>
        <taxon>Micromonosporales</taxon>
        <taxon>Micromonosporaceae</taxon>
        <taxon>Micromonospora</taxon>
    </lineage>
</organism>
<dbReference type="Gene3D" id="3.40.80.10">
    <property type="entry name" value="Peptidoglycan recognition protein-like"/>
    <property type="match status" value="1"/>
</dbReference>
<evidence type="ECO:0000256" key="3">
    <source>
        <dbReference type="ARBA" id="ARBA00022729"/>
    </source>
</evidence>
<evidence type="ECO:0000256" key="5">
    <source>
        <dbReference type="ARBA" id="ARBA00023316"/>
    </source>
</evidence>
<comment type="catalytic activity">
    <reaction evidence="1">
        <text>Hydrolyzes the link between N-acetylmuramoyl residues and L-amino acid residues in certain cell-wall glycopeptides.</text>
        <dbReference type="EC" id="3.5.1.28"/>
    </reaction>
</comment>
<evidence type="ECO:0000313" key="8">
    <source>
        <dbReference type="EMBL" id="MBM7494589.1"/>
    </source>
</evidence>
<feature type="domain" description="N-acetylmuramoyl-L-alanine amidase" evidence="7">
    <location>
        <begin position="232"/>
        <end position="360"/>
    </location>
</feature>
<dbReference type="SMART" id="SM00644">
    <property type="entry name" value="Ami_2"/>
    <property type="match status" value="1"/>
</dbReference>
<dbReference type="InterPro" id="IPR028994">
    <property type="entry name" value="Integrin_alpha_N"/>
</dbReference>
<gene>
    <name evidence="8" type="ORF">JOD64_005811</name>
</gene>
<dbReference type="InterPro" id="IPR051206">
    <property type="entry name" value="NAMLAA_amidase_2"/>
</dbReference>
<proteinExistence type="predicted"/>
<dbReference type="PANTHER" id="PTHR30417:SF1">
    <property type="entry name" value="N-ACETYLMURAMOYL-L-ALANINE AMIDASE AMID"/>
    <property type="match status" value="1"/>
</dbReference>